<dbReference type="RefSeq" id="WP_100793444.1">
    <property type="nucleotide sequence ID" value="NZ_FOMX01000038.1"/>
</dbReference>
<dbReference type="InterPro" id="IPR015943">
    <property type="entry name" value="WD40/YVTN_repeat-like_dom_sf"/>
</dbReference>
<dbReference type="InterPro" id="IPR001680">
    <property type="entry name" value="WD40_rpt"/>
</dbReference>
<dbReference type="InterPro" id="IPR036322">
    <property type="entry name" value="WD40_repeat_dom_sf"/>
</dbReference>
<dbReference type="Pfam" id="PF00400">
    <property type="entry name" value="WD40"/>
    <property type="match status" value="12"/>
</dbReference>
<dbReference type="InterPro" id="IPR027417">
    <property type="entry name" value="P-loop_NTPase"/>
</dbReference>
<feature type="compositionally biased region" description="Pro residues" evidence="8">
    <location>
        <begin position="414"/>
        <end position="430"/>
    </location>
</feature>
<sequence>MDRDRDDTDFGRATAPLTQPEHAAAAATELSLGPGSWLKHYEIIRELGRGGMGRVFLARDTRLARLCAIKLLHAYGGERAARFLAEARATARCRHEHIVGIYEVDEVRGCPYMVLEYLDGRTLRAWLDEREPLSPRQAAERMLPVVRALECAHAMGIVHRDLKPENVLVTDAGQVKVLDFGVAKRLAGDPASWRVTDGAGHPGDGHTLGGDRVGTPAYMSPEQWLGEAVDARTDVWAAGVVLHELLTGVHPLAPVGPARLAGVRDLAAPMPSLAAARPDLGPIADLVDACLIKDRERRLASAALLVRRLEALVADDAPSDLDAAPFAGLAAFQEAAAARFFGRERDTAAVLARLRQQQLVVIAGPSGAGKSSLVRAGLIPALKRSGGRWDALVLRPGRRPLAALADVLAQFQPGPGPSTPGPPAAAPPEGPRPRERAPAPHVAAPPPRERAPAPHADALATLLPDRPAAAHPRELAPAPHAPAPHPRELAPAPRTGTTPLRELAPAPRADPSPPTARLPASEAGATLPRERTAGPDAGAPHERVLAAPLDAGAPPPPSHAPAPHADALAALLPERPGHAGALLRAHCRAGGCHLLLFVDQFEELYTLGAAADERATFLACLESAADDAASPVRVVLAVRSDFLDRVAEDRRFTSEVTRGLVLLPPLGPGALRDALVRPVEAAGYRFEGDDLVDEMLAALASTRCPLPLLQFTAARLWDTRDPARRLLTRASYRALGGVAGALSTHADAVLATLSPREQQLARAILLRLVTPERTRAVFSLSELRALAPGSDAAVQVVQHLAAARLLLIAAGDERDGGAVELVHESLIERWARLRQWLDESRQDARFVARLRAAAQQWRASGRAEGTLWREHAAEEARVWLDRRRRTPEAAARLPLGPDEEQYLAAVVARLGRAEARRRRRLLAVIAALVAIAGVVSWLALRARAEALRARDEALRAEAQAARADVEARQARNATRMAAARELELRDPTTALALVRELEPPDLPREWADLALRARDGGLYTAILPHPVRVEHAAFAPDERSVVTAAGDHLVRLWQGDADPRVFAGHTGKVCTAAFSPDGRAIVSASADRTVRVWSLDGGDPRVLRGHDGGVTSAVFSPDGRRIVSASADHTVRVWPVDGGDPLILRGHENAVLFAAWSPDGRRIASTGYDRTTRVWSAERGELLATFAEDTDCYSVDWSPDGARLVVGCNDDTARIWNVDSPAGPPRLLVGHEGPVMAVAWRGDGRRVLTGSYDATIRVWPADDDGPPQVLRGHEGAVHSLAWSRDGRRILAGSWDRSARVWRPEGRPPPRAVHAPGQIMHAAAFGPDGRIAFAENDRVRVWDPAGEAPEVVLRGHAGPIYGLAWSPGGGRLATASTDATARVWHLDGRAPQVLRGHGDWLGGVGWSPDGRRLATASGDRTARIWDLAGGRELAVLSHDEAVNTAAWSPDGARLLTASLDKTARVWGSRRGDLQAVLRGHHESVMSAAWSPDGRRVLTTSEDMTARIWDPDAAAELAVLRGHVGGVPHGAWSPDGRWIATASKDRTVRVWPADGAGDPLVLRGHDATVYTAHWAPDGRRIVSASQDGSVRVWTDLETLTGVDDPKLWSATRHCVDVERRVALLNVSAAAAAAARAACSERVALAGPAL</sequence>
<feature type="compositionally biased region" description="Basic and acidic residues" evidence="8">
    <location>
        <begin position="528"/>
        <end position="540"/>
    </location>
</feature>
<evidence type="ECO:0000256" key="2">
    <source>
        <dbReference type="ARBA" id="ARBA00022737"/>
    </source>
</evidence>
<accession>A0A1I2H534</accession>
<dbReference type="SUPFAM" id="SSF52540">
    <property type="entry name" value="P-loop containing nucleoside triphosphate hydrolases"/>
    <property type="match status" value="1"/>
</dbReference>
<dbReference type="Pfam" id="PF20703">
    <property type="entry name" value="nSTAND1"/>
    <property type="match status" value="2"/>
</dbReference>
<dbReference type="PROSITE" id="PS00108">
    <property type="entry name" value="PROTEIN_KINASE_ST"/>
    <property type="match status" value="1"/>
</dbReference>
<dbReference type="EMBL" id="FOMX01000038">
    <property type="protein sequence ID" value="SFF24802.1"/>
    <property type="molecule type" value="Genomic_DNA"/>
</dbReference>
<dbReference type="InterPro" id="IPR017441">
    <property type="entry name" value="Protein_kinase_ATP_BS"/>
</dbReference>
<feature type="binding site" evidence="6">
    <location>
        <position position="70"/>
    </location>
    <ligand>
        <name>ATP</name>
        <dbReference type="ChEBI" id="CHEBI:30616"/>
    </ligand>
</feature>
<reference evidence="11" key="1">
    <citation type="submission" date="2016-10" db="EMBL/GenBank/DDBJ databases">
        <authorList>
            <person name="Varghese N."/>
            <person name="Submissions S."/>
        </authorList>
    </citation>
    <scope>NUCLEOTIDE SEQUENCE [LARGE SCALE GENOMIC DNA]</scope>
    <source>
        <strain evidence="11">ATCC 25963</strain>
    </source>
</reference>
<evidence type="ECO:0000256" key="4">
    <source>
        <dbReference type="ARBA" id="ARBA00022840"/>
    </source>
</evidence>
<feature type="domain" description="Protein kinase" evidence="9">
    <location>
        <begin position="41"/>
        <end position="313"/>
    </location>
</feature>
<evidence type="ECO:0000313" key="10">
    <source>
        <dbReference type="EMBL" id="SFF24802.1"/>
    </source>
</evidence>
<dbReference type="CDD" id="cd00200">
    <property type="entry name" value="WD40"/>
    <property type="match status" value="2"/>
</dbReference>
<keyword evidence="4 6" id="KW-0067">ATP-binding</keyword>
<keyword evidence="3 6" id="KW-0547">Nucleotide-binding</keyword>
<dbReference type="InterPro" id="IPR020472">
    <property type="entry name" value="WD40_PAC1"/>
</dbReference>
<evidence type="ECO:0000256" key="7">
    <source>
        <dbReference type="SAM" id="Coils"/>
    </source>
</evidence>
<dbReference type="Gene3D" id="1.10.510.10">
    <property type="entry name" value="Transferase(Phosphotransferase) domain 1"/>
    <property type="match status" value="1"/>
</dbReference>
<protein>
    <submittedName>
        <fullName evidence="10">WD40 repeat</fullName>
    </submittedName>
</protein>
<dbReference type="PROSITE" id="PS00107">
    <property type="entry name" value="PROTEIN_KINASE_ATP"/>
    <property type="match status" value="1"/>
</dbReference>
<dbReference type="Proteomes" id="UP000199400">
    <property type="component" value="Unassembled WGS sequence"/>
</dbReference>
<name>A0A1I2H534_9BACT</name>
<dbReference type="PROSITE" id="PS50082">
    <property type="entry name" value="WD_REPEATS_2"/>
    <property type="match status" value="13"/>
</dbReference>
<dbReference type="InterPro" id="IPR049052">
    <property type="entry name" value="nSTAND1"/>
</dbReference>
<feature type="repeat" description="WD" evidence="5">
    <location>
        <begin position="1270"/>
        <end position="1301"/>
    </location>
</feature>
<dbReference type="SMART" id="SM00320">
    <property type="entry name" value="WD40"/>
    <property type="match status" value="14"/>
</dbReference>
<dbReference type="CDD" id="cd14014">
    <property type="entry name" value="STKc_PknB_like"/>
    <property type="match status" value="1"/>
</dbReference>
<feature type="repeat" description="WD" evidence="5">
    <location>
        <begin position="1228"/>
        <end position="1259"/>
    </location>
</feature>
<feature type="region of interest" description="Disordered" evidence="8">
    <location>
        <begin position="410"/>
        <end position="453"/>
    </location>
</feature>
<feature type="coiled-coil region" evidence="7">
    <location>
        <begin position="939"/>
        <end position="973"/>
    </location>
</feature>
<dbReference type="SMART" id="SM00220">
    <property type="entry name" value="S_TKc"/>
    <property type="match status" value="1"/>
</dbReference>
<evidence type="ECO:0000256" key="5">
    <source>
        <dbReference type="PROSITE-ProRule" id="PRU00221"/>
    </source>
</evidence>
<dbReference type="PROSITE" id="PS50011">
    <property type="entry name" value="PROTEIN_KINASE_DOM"/>
    <property type="match status" value="1"/>
</dbReference>
<proteinExistence type="predicted"/>
<feature type="region of interest" description="Disordered" evidence="8">
    <location>
        <begin position="472"/>
        <end position="540"/>
    </location>
</feature>
<dbReference type="STRING" id="54.SAMN02745121_07716"/>
<dbReference type="PRINTS" id="PR00320">
    <property type="entry name" value="GPROTEINBRPT"/>
</dbReference>
<dbReference type="GO" id="GO:0005524">
    <property type="term" value="F:ATP binding"/>
    <property type="evidence" value="ECO:0007669"/>
    <property type="project" value="UniProtKB-UniRule"/>
</dbReference>
<feature type="repeat" description="WD" evidence="5">
    <location>
        <begin position="1062"/>
        <end position="1103"/>
    </location>
</feature>
<feature type="repeat" description="WD" evidence="5">
    <location>
        <begin position="1518"/>
        <end position="1549"/>
    </location>
</feature>
<dbReference type="SUPFAM" id="SSF50978">
    <property type="entry name" value="WD40 repeat-like"/>
    <property type="match status" value="2"/>
</dbReference>
<feature type="repeat" description="WD" evidence="5">
    <location>
        <begin position="1144"/>
        <end position="1185"/>
    </location>
</feature>
<evidence type="ECO:0000256" key="8">
    <source>
        <dbReference type="SAM" id="MobiDB-lite"/>
    </source>
</evidence>
<feature type="repeat" description="WD" evidence="5">
    <location>
        <begin position="1560"/>
        <end position="1591"/>
    </location>
</feature>
<gene>
    <name evidence="10" type="ORF">SAMN02745121_07716</name>
</gene>
<dbReference type="Gene3D" id="2.130.10.10">
    <property type="entry name" value="YVTN repeat-like/Quinoprotein amine dehydrogenase"/>
    <property type="match status" value="4"/>
</dbReference>
<keyword evidence="2" id="KW-0677">Repeat</keyword>
<dbReference type="PANTHER" id="PTHR19879:SF9">
    <property type="entry name" value="TRANSCRIPTION INITIATION FACTOR TFIID SUBUNIT 5"/>
    <property type="match status" value="1"/>
</dbReference>
<feature type="repeat" description="WD" evidence="5">
    <location>
        <begin position="1476"/>
        <end position="1517"/>
    </location>
</feature>
<feature type="repeat" description="WD" evidence="5">
    <location>
        <begin position="1022"/>
        <end position="1054"/>
    </location>
</feature>
<dbReference type="InterPro" id="IPR008271">
    <property type="entry name" value="Ser/Thr_kinase_AS"/>
</dbReference>
<keyword evidence="7" id="KW-0175">Coiled coil</keyword>
<evidence type="ECO:0000259" key="9">
    <source>
        <dbReference type="PROSITE" id="PS50011"/>
    </source>
</evidence>
<keyword evidence="11" id="KW-1185">Reference proteome</keyword>
<dbReference type="PROSITE" id="PS00678">
    <property type="entry name" value="WD_REPEATS_1"/>
    <property type="match status" value="1"/>
</dbReference>
<feature type="repeat" description="WD" evidence="5">
    <location>
        <begin position="1103"/>
        <end position="1144"/>
    </location>
</feature>
<dbReference type="InterPro" id="IPR000719">
    <property type="entry name" value="Prot_kinase_dom"/>
</dbReference>
<dbReference type="InterPro" id="IPR011009">
    <property type="entry name" value="Kinase-like_dom_sf"/>
</dbReference>
<feature type="repeat" description="WD" evidence="5">
    <location>
        <begin position="1185"/>
        <end position="1220"/>
    </location>
</feature>
<keyword evidence="1 5" id="KW-0853">WD repeat</keyword>
<dbReference type="Pfam" id="PF00069">
    <property type="entry name" value="Pkinase"/>
    <property type="match status" value="1"/>
</dbReference>
<dbReference type="Gene3D" id="3.40.50.300">
    <property type="entry name" value="P-loop containing nucleotide triphosphate hydrolases"/>
    <property type="match status" value="1"/>
</dbReference>
<organism evidence="10 11">
    <name type="scientific">Nannocystis exedens</name>
    <dbReference type="NCBI Taxonomy" id="54"/>
    <lineage>
        <taxon>Bacteria</taxon>
        <taxon>Pseudomonadati</taxon>
        <taxon>Myxococcota</taxon>
        <taxon>Polyangia</taxon>
        <taxon>Nannocystales</taxon>
        <taxon>Nannocystaceae</taxon>
        <taxon>Nannocystis</taxon>
    </lineage>
</organism>
<evidence type="ECO:0000256" key="6">
    <source>
        <dbReference type="PROSITE-ProRule" id="PRU10141"/>
    </source>
</evidence>
<dbReference type="InterPro" id="IPR019775">
    <property type="entry name" value="WD40_repeat_CS"/>
</dbReference>
<dbReference type="PANTHER" id="PTHR19879">
    <property type="entry name" value="TRANSCRIPTION INITIATION FACTOR TFIID"/>
    <property type="match status" value="1"/>
</dbReference>
<evidence type="ECO:0000256" key="3">
    <source>
        <dbReference type="ARBA" id="ARBA00022741"/>
    </source>
</evidence>
<evidence type="ECO:0000256" key="1">
    <source>
        <dbReference type="ARBA" id="ARBA00022574"/>
    </source>
</evidence>
<feature type="repeat" description="WD" evidence="5">
    <location>
        <begin position="1352"/>
        <end position="1386"/>
    </location>
</feature>
<evidence type="ECO:0000313" key="11">
    <source>
        <dbReference type="Proteomes" id="UP000199400"/>
    </source>
</evidence>
<dbReference type="SUPFAM" id="SSF56112">
    <property type="entry name" value="Protein kinase-like (PK-like)"/>
    <property type="match status" value="1"/>
</dbReference>
<feature type="repeat" description="WD" evidence="5">
    <location>
        <begin position="1434"/>
        <end position="1475"/>
    </location>
</feature>
<dbReference type="GO" id="GO:0004672">
    <property type="term" value="F:protein kinase activity"/>
    <property type="evidence" value="ECO:0007669"/>
    <property type="project" value="InterPro"/>
</dbReference>
<dbReference type="PROSITE" id="PS50294">
    <property type="entry name" value="WD_REPEATS_REGION"/>
    <property type="match status" value="13"/>
</dbReference>
<dbReference type="Gene3D" id="3.30.200.20">
    <property type="entry name" value="Phosphorylase Kinase, domain 1"/>
    <property type="match status" value="1"/>
</dbReference>
<feature type="repeat" description="WD" evidence="5">
    <location>
        <begin position="1393"/>
        <end position="1434"/>
    </location>
</feature>